<comment type="caution">
    <text evidence="2">The sequence shown here is derived from an EMBL/GenBank/DDBJ whole genome shotgun (WGS) entry which is preliminary data.</text>
</comment>
<dbReference type="Proteomes" id="UP001403385">
    <property type="component" value="Unassembled WGS sequence"/>
</dbReference>
<organism evidence="2 3">
    <name type="scientific">Rapidithrix thailandica</name>
    <dbReference type="NCBI Taxonomy" id="413964"/>
    <lineage>
        <taxon>Bacteria</taxon>
        <taxon>Pseudomonadati</taxon>
        <taxon>Bacteroidota</taxon>
        <taxon>Cytophagia</taxon>
        <taxon>Cytophagales</taxon>
        <taxon>Flammeovirgaceae</taxon>
        <taxon>Rapidithrix</taxon>
    </lineage>
</organism>
<accession>A0AAW9SKY2</accession>
<dbReference type="InterPro" id="IPR010496">
    <property type="entry name" value="AL/BT2_dom"/>
</dbReference>
<name>A0AAW9SKY2_9BACT</name>
<dbReference type="AlphaFoldDB" id="A0AAW9SKY2"/>
<dbReference type="Pfam" id="PF06439">
    <property type="entry name" value="3keto-disac_hyd"/>
    <property type="match status" value="1"/>
</dbReference>
<protein>
    <submittedName>
        <fullName evidence="2">DUF1080 domain-containing protein</fullName>
    </submittedName>
</protein>
<gene>
    <name evidence="2" type="ORF">AAG747_26050</name>
</gene>
<dbReference type="EMBL" id="JBDKWZ010000022">
    <property type="protein sequence ID" value="MEN7551406.1"/>
    <property type="molecule type" value="Genomic_DNA"/>
</dbReference>
<evidence type="ECO:0000259" key="1">
    <source>
        <dbReference type="Pfam" id="PF06439"/>
    </source>
</evidence>
<reference evidence="2 3" key="1">
    <citation type="submission" date="2024-04" db="EMBL/GenBank/DDBJ databases">
        <title>Novel genus in family Flammeovirgaceae.</title>
        <authorList>
            <person name="Nguyen T.H."/>
            <person name="Vuong T.Q."/>
            <person name="Le H."/>
            <person name="Kim S.-G."/>
        </authorList>
    </citation>
    <scope>NUCLEOTIDE SEQUENCE [LARGE SCALE GENOMIC DNA]</scope>
    <source>
        <strain evidence="2 3">JCM 23209</strain>
    </source>
</reference>
<dbReference type="GO" id="GO:0016787">
    <property type="term" value="F:hydrolase activity"/>
    <property type="evidence" value="ECO:0007669"/>
    <property type="project" value="InterPro"/>
</dbReference>
<proteinExistence type="predicted"/>
<evidence type="ECO:0000313" key="3">
    <source>
        <dbReference type="Proteomes" id="UP001403385"/>
    </source>
</evidence>
<feature type="domain" description="3-keto-alpha-glucoside-1,2-lyase/3-keto-2-hydroxy-glucal hydratase" evidence="1">
    <location>
        <begin position="24"/>
        <end position="199"/>
    </location>
</feature>
<dbReference type="RefSeq" id="WP_346824187.1">
    <property type="nucleotide sequence ID" value="NZ_JBDKWZ010000022.1"/>
</dbReference>
<sequence length="201" mass="22809">MRAFIIPMVLLTALMSFQIAPQKGWQSIFNGKDLDGWKIHGTEKWYVSEGNLICESGPDKQYGYLATDKQFKDFELKLEFKQEAEGNSGVFFRSSLEGTKISGWQVEVAPPGKDTGGVYESYGRGWLVKIPEEKENILKMGEWNEMRIRVKGGKVTTWLNGQKMVNFKDEKIGQAKGSIALQIHDGGGIKVRWRNIQVKEM</sequence>
<dbReference type="Gene3D" id="2.60.120.560">
    <property type="entry name" value="Exo-inulinase, domain 1"/>
    <property type="match status" value="1"/>
</dbReference>
<keyword evidence="3" id="KW-1185">Reference proteome</keyword>
<evidence type="ECO:0000313" key="2">
    <source>
        <dbReference type="EMBL" id="MEN7551406.1"/>
    </source>
</evidence>